<reference evidence="1" key="1">
    <citation type="submission" date="2024-03" db="EMBL/GenBank/DDBJ databases">
        <title>Novel Streptomyces species of biotechnological and ecological value are a feature of Machair soil.</title>
        <authorList>
            <person name="Prole J.R."/>
            <person name="Goodfellow M."/>
            <person name="Allenby N."/>
            <person name="Ward A.C."/>
        </authorList>
    </citation>
    <scope>NUCLEOTIDE SEQUENCE</scope>
    <source>
        <strain evidence="1">MS2.AVA.5</strain>
    </source>
</reference>
<comment type="caution">
    <text evidence="1">The sequence shown here is derived from an EMBL/GenBank/DDBJ whole genome shotgun (WGS) entry which is preliminary data.</text>
</comment>
<evidence type="ECO:0000313" key="2">
    <source>
        <dbReference type="Proteomes" id="UP001377168"/>
    </source>
</evidence>
<name>A0ACC6PZE3_9ACTN</name>
<keyword evidence="2" id="KW-1185">Reference proteome</keyword>
<proteinExistence type="predicted"/>
<protein>
    <submittedName>
        <fullName evidence="1">Uncharacterized protein</fullName>
    </submittedName>
</protein>
<dbReference type="EMBL" id="JBBKAJ010000022">
    <property type="protein sequence ID" value="MEJ8636828.1"/>
    <property type="molecule type" value="Genomic_DNA"/>
</dbReference>
<sequence>MPASEREHQPRQQPAQSAPPSPSLLSMRDLLASCAAASAVSTPPRDEQPAPRDEPRRDAA</sequence>
<gene>
    <name evidence="1" type="ORF">WKI67_26045</name>
</gene>
<evidence type="ECO:0000313" key="1">
    <source>
        <dbReference type="EMBL" id="MEJ8636828.1"/>
    </source>
</evidence>
<accession>A0ACC6PZE3</accession>
<dbReference type="Proteomes" id="UP001377168">
    <property type="component" value="Unassembled WGS sequence"/>
</dbReference>
<organism evidence="1 2">
    <name type="scientific">Streptomyces achmelvichensis</name>
    <dbReference type="NCBI Taxonomy" id="3134111"/>
    <lineage>
        <taxon>Bacteria</taxon>
        <taxon>Bacillati</taxon>
        <taxon>Actinomycetota</taxon>
        <taxon>Actinomycetes</taxon>
        <taxon>Kitasatosporales</taxon>
        <taxon>Streptomycetaceae</taxon>
        <taxon>Streptomyces</taxon>
    </lineage>
</organism>